<accession>A0A067KX61</accession>
<dbReference type="Proteomes" id="UP000027138">
    <property type="component" value="Unassembled WGS sequence"/>
</dbReference>
<proteinExistence type="predicted"/>
<dbReference type="AlphaFoldDB" id="A0A067KX61"/>
<sequence>MLHSTPVLEIMHGSLNSRIDTMQGQYQGIASQLQTVILLLQPHPPPPPED</sequence>
<name>A0A067KX61_JATCU</name>
<protein>
    <submittedName>
        <fullName evidence="1">Uncharacterized protein</fullName>
    </submittedName>
</protein>
<dbReference type="EMBL" id="KK914435">
    <property type="protein sequence ID" value="KDP36449.1"/>
    <property type="molecule type" value="Genomic_DNA"/>
</dbReference>
<gene>
    <name evidence="1" type="ORF">JCGZ_08579</name>
</gene>
<organism evidence="1 2">
    <name type="scientific">Jatropha curcas</name>
    <name type="common">Barbados nut</name>
    <dbReference type="NCBI Taxonomy" id="180498"/>
    <lineage>
        <taxon>Eukaryota</taxon>
        <taxon>Viridiplantae</taxon>
        <taxon>Streptophyta</taxon>
        <taxon>Embryophyta</taxon>
        <taxon>Tracheophyta</taxon>
        <taxon>Spermatophyta</taxon>
        <taxon>Magnoliopsida</taxon>
        <taxon>eudicotyledons</taxon>
        <taxon>Gunneridae</taxon>
        <taxon>Pentapetalae</taxon>
        <taxon>rosids</taxon>
        <taxon>fabids</taxon>
        <taxon>Malpighiales</taxon>
        <taxon>Euphorbiaceae</taxon>
        <taxon>Crotonoideae</taxon>
        <taxon>Jatropheae</taxon>
        <taxon>Jatropha</taxon>
    </lineage>
</organism>
<evidence type="ECO:0000313" key="1">
    <source>
        <dbReference type="EMBL" id="KDP36449.1"/>
    </source>
</evidence>
<reference evidence="1 2" key="1">
    <citation type="journal article" date="2014" name="PLoS ONE">
        <title>Global Analysis of Gene Expression Profiles in Physic Nut (Jatropha curcas L.) Seedlings Exposed to Salt Stress.</title>
        <authorList>
            <person name="Zhang L."/>
            <person name="Zhang C."/>
            <person name="Wu P."/>
            <person name="Chen Y."/>
            <person name="Li M."/>
            <person name="Jiang H."/>
            <person name="Wu G."/>
        </authorList>
    </citation>
    <scope>NUCLEOTIDE SEQUENCE [LARGE SCALE GENOMIC DNA]</scope>
    <source>
        <strain evidence="2">cv. GZQX0401</strain>
        <tissue evidence="1">Young leaves</tissue>
    </source>
</reference>
<evidence type="ECO:0000313" key="2">
    <source>
        <dbReference type="Proteomes" id="UP000027138"/>
    </source>
</evidence>
<keyword evidence="2" id="KW-1185">Reference proteome</keyword>